<evidence type="ECO:0000256" key="2">
    <source>
        <dbReference type="ARBA" id="ARBA00023136"/>
    </source>
</evidence>
<dbReference type="PROSITE" id="PS51778">
    <property type="entry name" value="VAST"/>
    <property type="match status" value="1"/>
</dbReference>
<name>A0A7S2A222_TRICV</name>
<dbReference type="Pfam" id="PF16016">
    <property type="entry name" value="VASt"/>
    <property type="match status" value="1"/>
</dbReference>
<evidence type="ECO:0000256" key="1">
    <source>
        <dbReference type="ARBA" id="ARBA00004370"/>
    </source>
</evidence>
<dbReference type="InterPro" id="IPR031968">
    <property type="entry name" value="VASt"/>
</dbReference>
<gene>
    <name evidence="4" type="ORF">OSIN01602_LOCUS17953</name>
</gene>
<protein>
    <recommendedName>
        <fullName evidence="3">VASt domain-containing protein</fullName>
    </recommendedName>
</protein>
<evidence type="ECO:0000259" key="3">
    <source>
        <dbReference type="PROSITE" id="PS51778"/>
    </source>
</evidence>
<dbReference type="PANTHER" id="PTHR47666:SF1">
    <property type="entry name" value="PROTEIN VASCULAR ASSOCIATED DEATH 1, CHLOROPLASTIC"/>
    <property type="match status" value="1"/>
</dbReference>
<dbReference type="EMBL" id="HBGO01031231">
    <property type="protein sequence ID" value="CAD9355460.1"/>
    <property type="molecule type" value="Transcribed_RNA"/>
</dbReference>
<accession>A0A7S2A222</accession>
<proteinExistence type="predicted"/>
<sequence>MGRSRSSSAAERDLGKSIKFFGRASKKREPAELKKDWEQLKKTKDGDISDVAFTNLTLPCDIETFYKKFWSNSAPHPISDYQRDVIKDKDIKTDEWEEAPDGFTLERVIDYMHPSDAPIGPPMAHSKKSQQLQQYGEHGAMLKTVTQVEDVPMADCFLLEDRILVEPKGTSGGEEKVEVTVTAEFGIRFVKSTVWKRIIRKNAKGGIAKWLMGYSEFMKEKSSSF</sequence>
<dbReference type="PANTHER" id="PTHR47666">
    <property type="entry name" value="PROTEIN VASCULAR ASSOCIATED DEATH 1, CHLOROPLASTIC"/>
    <property type="match status" value="1"/>
</dbReference>
<organism evidence="4">
    <name type="scientific">Trieres chinensis</name>
    <name type="common">Marine centric diatom</name>
    <name type="synonym">Odontella sinensis</name>
    <dbReference type="NCBI Taxonomy" id="1514140"/>
    <lineage>
        <taxon>Eukaryota</taxon>
        <taxon>Sar</taxon>
        <taxon>Stramenopiles</taxon>
        <taxon>Ochrophyta</taxon>
        <taxon>Bacillariophyta</taxon>
        <taxon>Mediophyceae</taxon>
        <taxon>Biddulphiophycidae</taxon>
        <taxon>Eupodiscales</taxon>
        <taxon>Parodontellaceae</taxon>
        <taxon>Trieres</taxon>
    </lineage>
</organism>
<reference evidence="4" key="1">
    <citation type="submission" date="2021-01" db="EMBL/GenBank/DDBJ databases">
        <authorList>
            <person name="Corre E."/>
            <person name="Pelletier E."/>
            <person name="Niang G."/>
            <person name="Scheremetjew M."/>
            <person name="Finn R."/>
            <person name="Kale V."/>
            <person name="Holt S."/>
            <person name="Cochrane G."/>
            <person name="Meng A."/>
            <person name="Brown T."/>
            <person name="Cohen L."/>
        </authorList>
    </citation>
    <scope>NUCLEOTIDE SEQUENCE</scope>
    <source>
        <strain evidence="4">Grunow 1884</strain>
    </source>
</reference>
<dbReference type="AlphaFoldDB" id="A0A7S2A222"/>
<keyword evidence="2" id="KW-0472">Membrane</keyword>
<feature type="domain" description="VASt" evidence="3">
    <location>
        <begin position="49"/>
        <end position="225"/>
    </location>
</feature>
<dbReference type="GO" id="GO:0016020">
    <property type="term" value="C:membrane"/>
    <property type="evidence" value="ECO:0007669"/>
    <property type="project" value="UniProtKB-SubCell"/>
</dbReference>
<evidence type="ECO:0000313" key="4">
    <source>
        <dbReference type="EMBL" id="CAD9355460.1"/>
    </source>
</evidence>
<comment type="subcellular location">
    <subcellularLocation>
        <location evidence="1">Membrane</location>
    </subcellularLocation>
</comment>